<evidence type="ECO:0000256" key="4">
    <source>
        <dbReference type="ARBA" id="ARBA00022837"/>
    </source>
</evidence>
<feature type="signal peptide" evidence="6">
    <location>
        <begin position="1"/>
        <end position="18"/>
    </location>
</feature>
<accession>A0A7W7Y727</accession>
<evidence type="ECO:0000256" key="5">
    <source>
        <dbReference type="SAM" id="MobiDB-lite"/>
    </source>
</evidence>
<feature type="compositionally biased region" description="Basic residues" evidence="5">
    <location>
        <begin position="522"/>
        <end position="533"/>
    </location>
</feature>
<evidence type="ECO:0000256" key="3">
    <source>
        <dbReference type="ARBA" id="ARBA00022801"/>
    </source>
</evidence>
<dbReference type="PROSITE" id="PS00149">
    <property type="entry name" value="SULFATASE_2"/>
    <property type="match status" value="1"/>
</dbReference>
<reference evidence="8 9" key="1">
    <citation type="submission" date="2020-08" db="EMBL/GenBank/DDBJ databases">
        <title>Genomic Encyclopedia of Type Strains, Phase IV (KMG-IV): sequencing the most valuable type-strain genomes for metagenomic binning, comparative biology and taxonomic classification.</title>
        <authorList>
            <person name="Goeker M."/>
        </authorList>
    </citation>
    <scope>NUCLEOTIDE SEQUENCE [LARGE SCALE GENOMIC DNA]</scope>
    <source>
        <strain evidence="8 9">DSM 12252</strain>
    </source>
</reference>
<evidence type="ECO:0000256" key="2">
    <source>
        <dbReference type="ARBA" id="ARBA00022723"/>
    </source>
</evidence>
<feature type="region of interest" description="Disordered" evidence="5">
    <location>
        <begin position="509"/>
        <end position="533"/>
    </location>
</feature>
<organism evidence="8 9">
    <name type="scientific">Prosthecobacter vanneervenii</name>
    <dbReference type="NCBI Taxonomy" id="48466"/>
    <lineage>
        <taxon>Bacteria</taxon>
        <taxon>Pseudomonadati</taxon>
        <taxon>Verrucomicrobiota</taxon>
        <taxon>Verrucomicrobiia</taxon>
        <taxon>Verrucomicrobiales</taxon>
        <taxon>Verrucomicrobiaceae</taxon>
        <taxon>Prosthecobacter</taxon>
    </lineage>
</organism>
<keyword evidence="2" id="KW-0479">Metal-binding</keyword>
<dbReference type="GO" id="GO:0046872">
    <property type="term" value="F:metal ion binding"/>
    <property type="evidence" value="ECO:0007669"/>
    <property type="project" value="UniProtKB-KW"/>
</dbReference>
<feature type="chain" id="PRO_5031049092" evidence="6">
    <location>
        <begin position="19"/>
        <end position="533"/>
    </location>
</feature>
<keyword evidence="9" id="KW-1185">Reference proteome</keyword>
<dbReference type="InterPro" id="IPR017850">
    <property type="entry name" value="Alkaline_phosphatase_core_sf"/>
</dbReference>
<evidence type="ECO:0000313" key="9">
    <source>
        <dbReference type="Proteomes" id="UP000590740"/>
    </source>
</evidence>
<gene>
    <name evidence="8" type="ORF">HNQ65_000330</name>
</gene>
<dbReference type="InterPro" id="IPR050738">
    <property type="entry name" value="Sulfatase"/>
</dbReference>
<dbReference type="AlphaFoldDB" id="A0A7W7Y727"/>
<dbReference type="SUPFAM" id="SSF53649">
    <property type="entry name" value="Alkaline phosphatase-like"/>
    <property type="match status" value="1"/>
</dbReference>
<comment type="caution">
    <text evidence="8">The sequence shown here is derived from an EMBL/GenBank/DDBJ whole genome shotgun (WGS) entry which is preliminary data.</text>
</comment>
<sequence>MTRLSILLLLLSCLTLQAASPKPNFVVILADDLGYSDLGCYGSEIATPNLDKLAAGGLRFTQFYNTARCWPTRSVLMTGHYAQQIGMDPQYGKFPAWVRTLPQRLAPLGYRSYHSGKWHVTNAPRVVADGGFTHSYHVAKQDNHFHPQRHELDDKPLPEPEGAWYSSIDIANHTIDFLKEHAQQHAGTPFFTYVAFTAPHFPIQALPEDIAKYKDTYTRGWPKTRAARFERQKQIGLVHTSLSDPEPQITAPSGKESDLEILGPGETRHAVPWDSLTPEQKQFQATKEAIHAAMIDRLDKEVGRVLEQLRVMNALENTLIVFLSDNGASAEVMVRGLGHDKAAPMGAAASYLCLGPGGSTVSNTPFRRHKIWTHEGGISTPLIAHWPQGINARGELRHTPGHVIDIAPTFIALAGGDIAAMPDNAPPFPGRSLVPVFVKDEAISRDYLFFNHSGNHALREGDWKLVSSGDEGNVWELYNLSTDRAESHNLATQEPERVKAMAARWEKLQAEFEAQAGPRPEPKKKGKGKKAEE</sequence>
<dbReference type="RefSeq" id="WP_184337716.1">
    <property type="nucleotide sequence ID" value="NZ_JACHIG010000001.1"/>
</dbReference>
<proteinExistence type="inferred from homology"/>
<dbReference type="GO" id="GO:0004065">
    <property type="term" value="F:arylsulfatase activity"/>
    <property type="evidence" value="ECO:0007669"/>
    <property type="project" value="UniProtKB-EC"/>
</dbReference>
<dbReference type="Proteomes" id="UP000590740">
    <property type="component" value="Unassembled WGS sequence"/>
</dbReference>
<dbReference type="PANTHER" id="PTHR42693">
    <property type="entry name" value="ARYLSULFATASE FAMILY MEMBER"/>
    <property type="match status" value="1"/>
</dbReference>
<dbReference type="Pfam" id="PF00884">
    <property type="entry name" value="Sulfatase"/>
    <property type="match status" value="1"/>
</dbReference>
<keyword evidence="6" id="KW-0732">Signal</keyword>
<evidence type="ECO:0000256" key="1">
    <source>
        <dbReference type="ARBA" id="ARBA00008779"/>
    </source>
</evidence>
<evidence type="ECO:0000259" key="7">
    <source>
        <dbReference type="Pfam" id="PF00884"/>
    </source>
</evidence>
<dbReference type="EMBL" id="JACHIG010000001">
    <property type="protein sequence ID" value="MBB5030776.1"/>
    <property type="molecule type" value="Genomic_DNA"/>
</dbReference>
<dbReference type="EC" id="3.1.6.1" evidence="8"/>
<keyword evidence="4" id="KW-0106">Calcium</keyword>
<dbReference type="InterPro" id="IPR024607">
    <property type="entry name" value="Sulfatase_CS"/>
</dbReference>
<dbReference type="PANTHER" id="PTHR42693:SF53">
    <property type="entry name" value="ENDO-4-O-SULFATASE"/>
    <property type="match status" value="1"/>
</dbReference>
<keyword evidence="3 8" id="KW-0378">Hydrolase</keyword>
<comment type="similarity">
    <text evidence="1">Belongs to the sulfatase family.</text>
</comment>
<dbReference type="Gene3D" id="3.30.1120.10">
    <property type="match status" value="1"/>
</dbReference>
<evidence type="ECO:0000256" key="6">
    <source>
        <dbReference type="SAM" id="SignalP"/>
    </source>
</evidence>
<dbReference type="Gene3D" id="3.40.720.10">
    <property type="entry name" value="Alkaline Phosphatase, subunit A"/>
    <property type="match status" value="1"/>
</dbReference>
<feature type="domain" description="Sulfatase N-terminal" evidence="7">
    <location>
        <begin position="23"/>
        <end position="415"/>
    </location>
</feature>
<dbReference type="InterPro" id="IPR000917">
    <property type="entry name" value="Sulfatase_N"/>
</dbReference>
<dbReference type="CDD" id="cd16025">
    <property type="entry name" value="PAS_like"/>
    <property type="match status" value="1"/>
</dbReference>
<name>A0A7W7Y727_9BACT</name>
<evidence type="ECO:0000313" key="8">
    <source>
        <dbReference type="EMBL" id="MBB5030776.1"/>
    </source>
</evidence>
<protein>
    <submittedName>
        <fullName evidence="8">Arylsulfatase</fullName>
        <ecNumber evidence="8">3.1.6.1</ecNumber>
    </submittedName>
</protein>